<dbReference type="SMART" id="SM00360">
    <property type="entry name" value="RRM"/>
    <property type="match status" value="2"/>
</dbReference>
<evidence type="ECO:0000256" key="2">
    <source>
        <dbReference type="PROSITE-ProRule" id="PRU00176"/>
    </source>
</evidence>
<dbReference type="SUPFAM" id="SSF54928">
    <property type="entry name" value="RNA-binding domain, RBD"/>
    <property type="match status" value="1"/>
</dbReference>
<dbReference type="GO" id="GO:0003723">
    <property type="term" value="F:RNA binding"/>
    <property type="evidence" value="ECO:0007669"/>
    <property type="project" value="UniProtKB-UniRule"/>
</dbReference>
<dbReference type="EMBL" id="JAGYWB010000007">
    <property type="protein sequence ID" value="KAI0516506.1"/>
    <property type="molecule type" value="Genomic_DNA"/>
</dbReference>
<dbReference type="InterPro" id="IPR012677">
    <property type="entry name" value="Nucleotide-bd_a/b_plait_sf"/>
</dbReference>
<dbReference type="Pfam" id="PF13041">
    <property type="entry name" value="PPR_2"/>
    <property type="match status" value="1"/>
</dbReference>
<evidence type="ECO:0000313" key="6">
    <source>
        <dbReference type="Proteomes" id="UP000829196"/>
    </source>
</evidence>
<evidence type="ECO:0000313" key="5">
    <source>
        <dbReference type="EMBL" id="KAI0516506.1"/>
    </source>
</evidence>
<dbReference type="Pfam" id="PF00076">
    <property type="entry name" value="RRM_1"/>
    <property type="match status" value="1"/>
</dbReference>
<dbReference type="NCBIfam" id="TIGR00756">
    <property type="entry name" value="PPR"/>
    <property type="match status" value="1"/>
</dbReference>
<dbReference type="InterPro" id="IPR002885">
    <property type="entry name" value="PPR_rpt"/>
</dbReference>
<evidence type="ECO:0000256" key="1">
    <source>
        <dbReference type="ARBA" id="ARBA00022737"/>
    </source>
</evidence>
<reference evidence="5" key="1">
    <citation type="journal article" date="2022" name="Front. Genet.">
        <title>Chromosome-Scale Assembly of the Dendrobium nobile Genome Provides Insights Into the Molecular Mechanism of the Biosynthesis of the Medicinal Active Ingredient of Dendrobium.</title>
        <authorList>
            <person name="Xu Q."/>
            <person name="Niu S.-C."/>
            <person name="Li K.-L."/>
            <person name="Zheng P.-J."/>
            <person name="Zhang X.-J."/>
            <person name="Jia Y."/>
            <person name="Liu Y."/>
            <person name="Niu Y.-X."/>
            <person name="Yu L.-H."/>
            <person name="Chen D.-F."/>
            <person name="Zhang G.-Q."/>
        </authorList>
    </citation>
    <scope>NUCLEOTIDE SEQUENCE</scope>
    <source>
        <tissue evidence="5">Leaf</tissue>
    </source>
</reference>
<dbReference type="InterPro" id="IPR000504">
    <property type="entry name" value="RRM_dom"/>
</dbReference>
<dbReference type="InterPro" id="IPR035979">
    <property type="entry name" value="RBD_domain_sf"/>
</dbReference>
<organism evidence="5 6">
    <name type="scientific">Dendrobium nobile</name>
    <name type="common">Orchid</name>
    <dbReference type="NCBI Taxonomy" id="94219"/>
    <lineage>
        <taxon>Eukaryota</taxon>
        <taxon>Viridiplantae</taxon>
        <taxon>Streptophyta</taxon>
        <taxon>Embryophyta</taxon>
        <taxon>Tracheophyta</taxon>
        <taxon>Spermatophyta</taxon>
        <taxon>Magnoliopsida</taxon>
        <taxon>Liliopsida</taxon>
        <taxon>Asparagales</taxon>
        <taxon>Orchidaceae</taxon>
        <taxon>Epidendroideae</taxon>
        <taxon>Malaxideae</taxon>
        <taxon>Dendrobiinae</taxon>
        <taxon>Dendrobium</taxon>
    </lineage>
</organism>
<dbReference type="OrthoDB" id="1875751at2759"/>
<keyword evidence="1" id="KW-0677">Repeat</keyword>
<dbReference type="InterPro" id="IPR044605">
    <property type="entry name" value="At1g26460-like"/>
</dbReference>
<proteinExistence type="predicted"/>
<dbReference type="PROSITE" id="PS51375">
    <property type="entry name" value="PPR"/>
    <property type="match status" value="1"/>
</dbReference>
<feature type="repeat" description="PPR" evidence="3">
    <location>
        <begin position="109"/>
        <end position="143"/>
    </location>
</feature>
<protein>
    <recommendedName>
        <fullName evidence="4">RRM domain-containing protein</fullName>
    </recommendedName>
</protein>
<dbReference type="PANTHER" id="PTHR47205">
    <property type="entry name" value="OS07G0599000 PROTEIN"/>
    <property type="match status" value="1"/>
</dbReference>
<comment type="caution">
    <text evidence="5">The sequence shown here is derived from an EMBL/GenBank/DDBJ whole genome shotgun (WGS) entry which is preliminary data.</text>
</comment>
<keyword evidence="6" id="KW-1185">Reference proteome</keyword>
<evidence type="ECO:0000256" key="3">
    <source>
        <dbReference type="PROSITE-ProRule" id="PRU00708"/>
    </source>
</evidence>
<dbReference type="Gene3D" id="3.30.70.330">
    <property type="match status" value="1"/>
</dbReference>
<dbReference type="InterPro" id="IPR011990">
    <property type="entry name" value="TPR-like_helical_dom_sf"/>
</dbReference>
<gene>
    <name evidence="5" type="ORF">KFK09_009182</name>
</gene>
<dbReference type="PANTHER" id="PTHR47205:SF1">
    <property type="entry name" value="OS07G0599000 PROTEIN"/>
    <property type="match status" value="1"/>
</dbReference>
<evidence type="ECO:0000259" key="4">
    <source>
        <dbReference type="PROSITE" id="PS50102"/>
    </source>
</evidence>
<name>A0A8T3BRN9_DENNO</name>
<accession>A0A8T3BRN9</accession>
<dbReference type="AlphaFoldDB" id="A0A8T3BRN9"/>
<dbReference type="Gene3D" id="1.25.40.10">
    <property type="entry name" value="Tetratricopeptide repeat domain"/>
    <property type="match status" value="1"/>
</dbReference>
<dbReference type="PROSITE" id="PS50102">
    <property type="entry name" value="RRM"/>
    <property type="match status" value="1"/>
</dbReference>
<keyword evidence="2" id="KW-0694">RNA-binding</keyword>
<dbReference type="Proteomes" id="UP000829196">
    <property type="component" value="Unassembled WGS sequence"/>
</dbReference>
<feature type="domain" description="RRM" evidence="4">
    <location>
        <begin position="227"/>
        <end position="304"/>
    </location>
</feature>
<sequence length="400" mass="44057">MRASHGLISVSVGSFALGTAGFQHGVIHESIPRIDLCVRRILCTGNGWILTLPLKLVYVQLKNLSNPDPPYKLVAGLNCVVLGCANIWDLDRAYETFEAIAEKIGLTPDIHSYNALMCAFGKVKMTSEACKVFEHLVSLGVKPKATTYTLLVDAHLANRDPKAALLVIDEMATEKSCGFGFIIFKNMKSTQKAMEEPSKLIDGRLAVCNLTCERLSSAYVSADVALRKVYIRGLSPDISIETLLNFFRKHGKIEEGLVTYDRDTNISRGFWFVTYKSTKVAKKAIADPNKILAGRSITVKLINTHHKGKLMQTQVPATVVPIAIPILATYPKDPKSPIRTATAPVAYASYMYNSSYVNPLSHYLLQSQVPYPHVSAKEPYGIPSPSPTGISGYPYYFTKH</sequence>